<evidence type="ECO:0000313" key="2">
    <source>
        <dbReference type="Proteomes" id="UP000887577"/>
    </source>
</evidence>
<evidence type="ECO:0000256" key="1">
    <source>
        <dbReference type="SAM" id="MobiDB-lite"/>
    </source>
</evidence>
<reference evidence="3" key="1">
    <citation type="submission" date="2022-11" db="UniProtKB">
        <authorList>
            <consortium name="WormBaseParasite"/>
        </authorList>
    </citation>
    <scope>IDENTIFICATION</scope>
</reference>
<keyword evidence="2" id="KW-1185">Reference proteome</keyword>
<feature type="region of interest" description="Disordered" evidence="1">
    <location>
        <begin position="236"/>
        <end position="262"/>
    </location>
</feature>
<protein>
    <submittedName>
        <fullName evidence="3">Gag protein</fullName>
    </submittedName>
</protein>
<name>A0A914Z5J2_9BILA</name>
<dbReference type="PANTHER" id="PTHR37984:SF9">
    <property type="entry name" value="INTEGRASE CATALYTIC DOMAIN-CONTAINING PROTEIN"/>
    <property type="match status" value="1"/>
</dbReference>
<sequence>MAPTPSGKSAAPAFDPTALADAIQALVHNNAAAQSSVGPAKMEIPKFVYDPARPTCAVVWFDRLHILFRLHQHTDAEKVALALNALDGPTFEKVQRALLPDAISTLEDFDKLKATMVKVFDRKVSVFAQRYASFQTEWKGPEHESIGDYCARVRELVSACDPAKFGEDQYQTMVLLMGMKHPSLEVFRVQLLNLLNKNADTTLDQVETAMTATYQTQQEQKLPMGTSISYVKKVNNGNGKKPFKKREKNSSSTCASCGGQHSRDSCRFRNAVCHACNKSGHIEKVCYKKNNNRPFLDTRSSNAEPMKDRRPHPPNVRFIDAVPQPSSYHGSGHVID</sequence>
<dbReference type="InterPro" id="IPR050951">
    <property type="entry name" value="Retrovirus_Pol_polyprotein"/>
</dbReference>
<dbReference type="Proteomes" id="UP000887577">
    <property type="component" value="Unplaced"/>
</dbReference>
<feature type="region of interest" description="Disordered" evidence="1">
    <location>
        <begin position="293"/>
        <end position="336"/>
    </location>
</feature>
<dbReference type="PANTHER" id="PTHR37984">
    <property type="entry name" value="PROTEIN CBG26694"/>
    <property type="match status" value="1"/>
</dbReference>
<dbReference type="AlphaFoldDB" id="A0A914Z5J2"/>
<accession>A0A914Z5J2</accession>
<proteinExistence type="predicted"/>
<organism evidence="2 3">
    <name type="scientific">Panagrolaimus superbus</name>
    <dbReference type="NCBI Taxonomy" id="310955"/>
    <lineage>
        <taxon>Eukaryota</taxon>
        <taxon>Metazoa</taxon>
        <taxon>Ecdysozoa</taxon>
        <taxon>Nematoda</taxon>
        <taxon>Chromadorea</taxon>
        <taxon>Rhabditida</taxon>
        <taxon>Tylenchina</taxon>
        <taxon>Panagrolaimomorpha</taxon>
        <taxon>Panagrolaimoidea</taxon>
        <taxon>Panagrolaimidae</taxon>
        <taxon>Panagrolaimus</taxon>
    </lineage>
</organism>
<evidence type="ECO:0000313" key="3">
    <source>
        <dbReference type="WBParaSite" id="PSU_v2.g7164.t1"/>
    </source>
</evidence>
<dbReference type="WBParaSite" id="PSU_v2.g7164.t1">
    <property type="protein sequence ID" value="PSU_v2.g7164.t1"/>
    <property type="gene ID" value="PSU_v2.g7164"/>
</dbReference>